<sequence>MPLAARCFMMGQPSPVNDSQSACPGSGVALTVYRNNNRKAKT</sequence>
<proteinExistence type="predicted"/>
<name>A0A140DX53_9FIRM</name>
<gene>
    <name evidence="1" type="ORF">AALO17_20960</name>
</gene>
<dbReference type="KEGG" id="fro:AALO17_20960"/>
<reference evidence="1 2" key="1">
    <citation type="journal article" date="2016" name="Gut Pathog.">
        <title>Whole genome sequencing of "Faecalibaculum rodentium" ALO17, isolated from C57BL/6J laboratory mouse feces.</title>
        <authorList>
            <person name="Lim S."/>
            <person name="Chang D.H."/>
            <person name="Ahn S."/>
            <person name="Kim B.C."/>
        </authorList>
    </citation>
    <scope>NUCLEOTIDE SEQUENCE [LARGE SCALE GENOMIC DNA]</scope>
    <source>
        <strain evidence="1 2">Alo17</strain>
    </source>
</reference>
<accession>A0A140DX53</accession>
<dbReference type="EMBL" id="CP011391">
    <property type="protein sequence ID" value="AMK55230.1"/>
    <property type="molecule type" value="Genomic_DNA"/>
</dbReference>
<dbReference type="STRING" id="1702221.AALO17_20960"/>
<dbReference type="Proteomes" id="UP000069771">
    <property type="component" value="Chromosome"/>
</dbReference>
<evidence type="ECO:0000313" key="1">
    <source>
        <dbReference type="EMBL" id="AMK55230.1"/>
    </source>
</evidence>
<protein>
    <submittedName>
        <fullName evidence="1">Uncharacterized protein</fullName>
    </submittedName>
</protein>
<evidence type="ECO:0000313" key="2">
    <source>
        <dbReference type="Proteomes" id="UP000069771"/>
    </source>
</evidence>
<dbReference type="AlphaFoldDB" id="A0A140DX53"/>
<organism evidence="1 2">
    <name type="scientific">Faecalibaculum rodentium</name>
    <dbReference type="NCBI Taxonomy" id="1702221"/>
    <lineage>
        <taxon>Bacteria</taxon>
        <taxon>Bacillati</taxon>
        <taxon>Bacillota</taxon>
        <taxon>Erysipelotrichia</taxon>
        <taxon>Erysipelotrichales</taxon>
        <taxon>Erysipelotrichaceae</taxon>
        <taxon>Faecalibaculum</taxon>
    </lineage>
</organism>
<keyword evidence="2" id="KW-1185">Reference proteome</keyword>